<evidence type="ECO:0000313" key="2">
    <source>
        <dbReference type="EMBL" id="KAJ1967080.1"/>
    </source>
</evidence>
<feature type="region of interest" description="Disordered" evidence="1">
    <location>
        <begin position="203"/>
        <end position="235"/>
    </location>
</feature>
<name>A0A9W8E483_9FUNG</name>
<reference evidence="2" key="1">
    <citation type="submission" date="2022-07" db="EMBL/GenBank/DDBJ databases">
        <title>Phylogenomic reconstructions and comparative analyses of Kickxellomycotina fungi.</title>
        <authorList>
            <person name="Reynolds N.K."/>
            <person name="Stajich J.E."/>
            <person name="Barry K."/>
            <person name="Grigoriev I.V."/>
            <person name="Crous P."/>
            <person name="Smith M.E."/>
        </authorList>
    </citation>
    <scope>NUCLEOTIDE SEQUENCE</scope>
    <source>
        <strain evidence="2">RSA 1196</strain>
    </source>
</reference>
<evidence type="ECO:0000256" key="1">
    <source>
        <dbReference type="SAM" id="MobiDB-lite"/>
    </source>
</evidence>
<sequence>MGSEMDPGFISNAEVVQLLVPEFDGKADKPTWQSWKGECLEVIDSFLPDVAPEKKIAQACLRLHPSIQDEIRGLTLQTLEDLDVYMEDRFPLNDRTKYYHLGVYTKSLFAGQSFSRLKMLALEAYNHLGQTDYWAVTILEALVIACKEDLATATNDIWDCEKVTTTTFHEHLDKVIDQVWSGRKRAIMVAGMETKHPFMVAPASSTQPLPQETKPQGPRNGSNHTTIGKPKGNKKPSLAVQIQNLKKEIDNLKARKSGGMPKELVMTSMETTTFVIQSKHWRYLQGATVGKVNVEAAADQGAAISLMTLTAAKRLGLRINPIKRPKLQPCWGNSPLEIVGIANALFTTEETSRKRWIRVLVTQEALYVELLVGKPDLDRIDLDLKEAPNDPTPLPLQSSLYANVN</sequence>
<dbReference type="EMBL" id="JANBPY010000399">
    <property type="protein sequence ID" value="KAJ1967080.1"/>
    <property type="molecule type" value="Genomic_DNA"/>
</dbReference>
<organism evidence="2 3">
    <name type="scientific">Dispira parvispora</name>
    <dbReference type="NCBI Taxonomy" id="1520584"/>
    <lineage>
        <taxon>Eukaryota</taxon>
        <taxon>Fungi</taxon>
        <taxon>Fungi incertae sedis</taxon>
        <taxon>Zoopagomycota</taxon>
        <taxon>Kickxellomycotina</taxon>
        <taxon>Dimargaritomycetes</taxon>
        <taxon>Dimargaritales</taxon>
        <taxon>Dimargaritaceae</taxon>
        <taxon>Dispira</taxon>
    </lineage>
</organism>
<protein>
    <submittedName>
        <fullName evidence="2">Uncharacterized protein</fullName>
    </submittedName>
</protein>
<comment type="caution">
    <text evidence="2">The sequence shown here is derived from an EMBL/GenBank/DDBJ whole genome shotgun (WGS) entry which is preliminary data.</text>
</comment>
<dbReference type="OrthoDB" id="5590456at2759"/>
<accession>A0A9W8E483</accession>
<feature type="compositionally biased region" description="Polar residues" evidence="1">
    <location>
        <begin position="203"/>
        <end position="226"/>
    </location>
</feature>
<proteinExistence type="predicted"/>
<dbReference type="AlphaFoldDB" id="A0A9W8E483"/>
<gene>
    <name evidence="2" type="ORF">IWQ62_002077</name>
</gene>
<dbReference type="Proteomes" id="UP001150925">
    <property type="component" value="Unassembled WGS sequence"/>
</dbReference>
<keyword evidence="3" id="KW-1185">Reference proteome</keyword>
<evidence type="ECO:0000313" key="3">
    <source>
        <dbReference type="Proteomes" id="UP001150925"/>
    </source>
</evidence>